<dbReference type="SUPFAM" id="SSF88723">
    <property type="entry name" value="PIN domain-like"/>
    <property type="match status" value="1"/>
</dbReference>
<dbReference type="SMART" id="SM00485">
    <property type="entry name" value="XPGN"/>
    <property type="match status" value="1"/>
</dbReference>
<dbReference type="EMBL" id="ML996695">
    <property type="protein sequence ID" value="KAF2400556.1"/>
    <property type="molecule type" value="Genomic_DNA"/>
</dbReference>
<dbReference type="GO" id="GO:0008821">
    <property type="term" value="F:crossover junction DNA endonuclease activity"/>
    <property type="evidence" value="ECO:0007669"/>
    <property type="project" value="InterPro"/>
</dbReference>
<dbReference type="PANTHER" id="PTHR11081">
    <property type="entry name" value="FLAP ENDONUCLEASE FAMILY MEMBER"/>
    <property type="match status" value="1"/>
</dbReference>
<feature type="domain" description="XPG N-terminal" evidence="5">
    <location>
        <begin position="1"/>
        <end position="98"/>
    </location>
</feature>
<dbReference type="SMART" id="SM00484">
    <property type="entry name" value="XPGI"/>
    <property type="match status" value="1"/>
</dbReference>
<dbReference type="Proteomes" id="UP000799640">
    <property type="component" value="Unassembled WGS sequence"/>
</dbReference>
<feature type="compositionally biased region" description="Polar residues" evidence="3">
    <location>
        <begin position="793"/>
        <end position="807"/>
    </location>
</feature>
<organism evidence="6 7">
    <name type="scientific">Trichodelitschia bisporula</name>
    <dbReference type="NCBI Taxonomy" id="703511"/>
    <lineage>
        <taxon>Eukaryota</taxon>
        <taxon>Fungi</taxon>
        <taxon>Dikarya</taxon>
        <taxon>Ascomycota</taxon>
        <taxon>Pezizomycotina</taxon>
        <taxon>Dothideomycetes</taxon>
        <taxon>Dothideomycetes incertae sedis</taxon>
        <taxon>Phaeotrichales</taxon>
        <taxon>Phaeotrichaceae</taxon>
        <taxon>Trichodelitschia</taxon>
    </lineage>
</organism>
<keyword evidence="1" id="KW-0540">Nuclease</keyword>
<protein>
    <recommendedName>
        <fullName evidence="8">XPG-I domain-containing protein</fullName>
    </recommendedName>
</protein>
<dbReference type="Pfam" id="PF00752">
    <property type="entry name" value="XPG_N"/>
    <property type="match status" value="1"/>
</dbReference>
<dbReference type="InterPro" id="IPR037316">
    <property type="entry name" value="Yen1_H3TH"/>
</dbReference>
<dbReference type="AlphaFoldDB" id="A0A6G1HXG3"/>
<dbReference type="InterPro" id="IPR006084">
    <property type="entry name" value="XPG/Rad2"/>
</dbReference>
<dbReference type="Gene3D" id="1.10.150.20">
    <property type="entry name" value="5' to 3' exonuclease, C-terminal subdomain"/>
    <property type="match status" value="1"/>
</dbReference>
<dbReference type="SUPFAM" id="SSF47807">
    <property type="entry name" value="5' to 3' exonuclease, C-terminal subdomain"/>
    <property type="match status" value="1"/>
</dbReference>
<evidence type="ECO:0000256" key="1">
    <source>
        <dbReference type="ARBA" id="ARBA00022722"/>
    </source>
</evidence>
<dbReference type="GO" id="GO:0006281">
    <property type="term" value="P:DNA repair"/>
    <property type="evidence" value="ECO:0007669"/>
    <property type="project" value="UniProtKB-ARBA"/>
</dbReference>
<feature type="compositionally biased region" description="Polar residues" evidence="3">
    <location>
        <begin position="869"/>
        <end position="880"/>
    </location>
</feature>
<evidence type="ECO:0000313" key="6">
    <source>
        <dbReference type="EMBL" id="KAF2400556.1"/>
    </source>
</evidence>
<feature type="compositionally biased region" description="Polar residues" evidence="3">
    <location>
        <begin position="713"/>
        <end position="730"/>
    </location>
</feature>
<dbReference type="InterPro" id="IPR041177">
    <property type="entry name" value="GEN1_C"/>
</dbReference>
<dbReference type="InterPro" id="IPR006085">
    <property type="entry name" value="XPG_DNA_repair_N"/>
</dbReference>
<dbReference type="InterPro" id="IPR029060">
    <property type="entry name" value="PIN-like_dom_sf"/>
</dbReference>
<dbReference type="InterPro" id="IPR036279">
    <property type="entry name" value="5-3_exonuclease_C_sf"/>
</dbReference>
<feature type="compositionally biased region" description="Pro residues" evidence="3">
    <location>
        <begin position="912"/>
        <end position="925"/>
    </location>
</feature>
<dbReference type="Pfam" id="PF18380">
    <property type="entry name" value="GEN1_C"/>
    <property type="match status" value="1"/>
</dbReference>
<feature type="region of interest" description="Disordered" evidence="3">
    <location>
        <begin position="391"/>
        <end position="434"/>
    </location>
</feature>
<gene>
    <name evidence="6" type="ORF">EJ06DRAFT_510790</name>
</gene>
<dbReference type="CDD" id="cd09906">
    <property type="entry name" value="H3TH_YEN1"/>
    <property type="match status" value="1"/>
</dbReference>
<evidence type="ECO:0000256" key="2">
    <source>
        <dbReference type="ARBA" id="ARBA00022801"/>
    </source>
</evidence>
<feature type="compositionally biased region" description="Acidic residues" evidence="3">
    <location>
        <begin position="391"/>
        <end position="417"/>
    </location>
</feature>
<dbReference type="PANTHER" id="PTHR11081:SF75">
    <property type="entry name" value="ENDONUCLEASE, PUTATIVE (AFU_ORTHOLOGUE AFUA_3G13260)-RELATED"/>
    <property type="match status" value="1"/>
</dbReference>
<dbReference type="PRINTS" id="PR00853">
    <property type="entry name" value="XPGRADSUPER"/>
</dbReference>
<dbReference type="FunFam" id="3.40.50.1010:FF:000037">
    <property type="entry name" value="Rad2-like endonuclease, putative (AFU_orthologue AFUA_3G13260)"/>
    <property type="match status" value="1"/>
</dbReference>
<dbReference type="InterPro" id="IPR006086">
    <property type="entry name" value="XPG-I_dom"/>
</dbReference>
<feature type="compositionally biased region" description="Polar residues" evidence="3">
    <location>
        <begin position="767"/>
        <end position="776"/>
    </location>
</feature>
<dbReference type="OrthoDB" id="2959108at2759"/>
<feature type="compositionally biased region" description="Low complexity" evidence="3">
    <location>
        <begin position="471"/>
        <end position="480"/>
    </location>
</feature>
<dbReference type="CDD" id="cd09870">
    <property type="entry name" value="PIN_YEN1"/>
    <property type="match status" value="1"/>
</dbReference>
<reference evidence="6" key="1">
    <citation type="journal article" date="2020" name="Stud. Mycol.">
        <title>101 Dothideomycetes genomes: a test case for predicting lifestyles and emergence of pathogens.</title>
        <authorList>
            <person name="Haridas S."/>
            <person name="Albert R."/>
            <person name="Binder M."/>
            <person name="Bloem J."/>
            <person name="Labutti K."/>
            <person name="Salamov A."/>
            <person name="Andreopoulos B."/>
            <person name="Baker S."/>
            <person name="Barry K."/>
            <person name="Bills G."/>
            <person name="Bluhm B."/>
            <person name="Cannon C."/>
            <person name="Castanera R."/>
            <person name="Culley D."/>
            <person name="Daum C."/>
            <person name="Ezra D."/>
            <person name="Gonzalez J."/>
            <person name="Henrissat B."/>
            <person name="Kuo A."/>
            <person name="Liang C."/>
            <person name="Lipzen A."/>
            <person name="Lutzoni F."/>
            <person name="Magnuson J."/>
            <person name="Mondo S."/>
            <person name="Nolan M."/>
            <person name="Ohm R."/>
            <person name="Pangilinan J."/>
            <person name="Park H.-J."/>
            <person name="Ramirez L."/>
            <person name="Alfaro M."/>
            <person name="Sun H."/>
            <person name="Tritt A."/>
            <person name="Yoshinaga Y."/>
            <person name="Zwiers L.-H."/>
            <person name="Turgeon B."/>
            <person name="Goodwin S."/>
            <person name="Spatafora J."/>
            <person name="Crous P."/>
            <person name="Grigoriev I."/>
        </authorList>
    </citation>
    <scope>NUCLEOTIDE SEQUENCE</scope>
    <source>
        <strain evidence="6">CBS 262.69</strain>
    </source>
</reference>
<keyword evidence="7" id="KW-1185">Reference proteome</keyword>
<evidence type="ECO:0000259" key="4">
    <source>
        <dbReference type="SMART" id="SM00484"/>
    </source>
</evidence>
<feature type="compositionally biased region" description="Low complexity" evidence="3">
    <location>
        <begin position="993"/>
        <end position="1012"/>
    </location>
</feature>
<feature type="domain" description="XPG-I" evidence="4">
    <location>
        <begin position="109"/>
        <end position="180"/>
    </location>
</feature>
<sequence>MGIHGIYKEIGPGRKVALSKLAVDKFEASQRPFRIAIDTSIWLFQIQSGKGGVNPALRTFYYRLLRLITHGIHPLFVFDGPNKPPFKRNKRTGPNVASIPEFLAKQLLKQFGIPFHIAPGEAEAECALLQREGIVDAVLSEDVDTLMFGSGVTLRNWTLERERTYVNVYDARETAAASGLEREGMVLIALMSGGDYIPEGIPGCGPKTACEAARAGFGAELCSIARRDTAALATWRERLSHELVTNESKYFRTKHKSLKIPDDFPSAEILRYYTHPVVSPPDKLDRLRGVLKWDAELDFPQLRTFTAEAFDWTKLGGAKKFIRNLAPAVLIRELRLRALTPSTLPASTQEAEESALIKSIHGKRAHPANDGVPELRVAIKPIALVPIDLEAEEPDDEIPPLSDDEPLPPSDNEIDDDAAPRSPRKKRGLPTYDPNDLERLWVADAFVRAGVPSAVRTYEDGARPKQKKTAAPKTTKTGAPRAKRKTTKPAMPAGALNRFATAAKPNTSATASKRTDPPSSQPPASQPETIDLASSSPPPSSAPTRFTTTSNPSKPNPQPTSHPDTIDLLSPSPPRVRRSPFARTQSDLLPQSAKAKRTLHRPPLSPRRPRSPYTDDDLPDNPLLPPSSPLFFASPGALSPAAKRSKHARAQSAMGLASPGGRQAGITNFYARSDGSGRGQAGLDSIADASPLRAVGRGTLDLGGVGSPRKAARQTTLEVLRSSQASTVTLDLTGDASSRKPMRQGTLDLSGTSPRKPMRQAKLDAPHSSQASTATLVITDDVAPRTKAPRQRNLFSQHSHQPNTEAATAQIPAETPAFTDDTAPRKKAPRQRNLSSQRKTQPLPAEGEEPHDSTEMLDLTGDLSPPRSHPTSRPNPNRTSPEADIRGRRTPTPPPLPPAVSTRKRSTRRPDAGPPPPPPPRPTAPPRKTTRARARAELNLTGDADPPAAPTTQTTAARRRRAAPALHLTNAGALDSSTSPLTTSVSMSPTSGPLAAPALHPLAAAPRTPAPTRRARKMLIRLRESAEGRFAIEEEGMQGRGRTFRLSQVEVLDLVGEE</sequence>
<dbReference type="Gene3D" id="3.40.50.1010">
    <property type="entry name" value="5'-nuclease"/>
    <property type="match status" value="2"/>
</dbReference>
<name>A0A6G1HXG3_9PEZI</name>
<dbReference type="GO" id="GO:0017108">
    <property type="term" value="F:5'-flap endonuclease activity"/>
    <property type="evidence" value="ECO:0007669"/>
    <property type="project" value="TreeGrafter"/>
</dbReference>
<accession>A0A6G1HXG3</accession>
<evidence type="ECO:0008006" key="8">
    <source>
        <dbReference type="Google" id="ProtNLM"/>
    </source>
</evidence>
<feature type="compositionally biased region" description="Polar residues" evidence="3">
    <location>
        <begin position="975"/>
        <end position="991"/>
    </location>
</feature>
<evidence type="ECO:0000259" key="5">
    <source>
        <dbReference type="SMART" id="SM00485"/>
    </source>
</evidence>
<proteinExistence type="predicted"/>
<keyword evidence="2" id="KW-0378">Hydrolase</keyword>
<evidence type="ECO:0000313" key="7">
    <source>
        <dbReference type="Proteomes" id="UP000799640"/>
    </source>
</evidence>
<evidence type="ECO:0000256" key="3">
    <source>
        <dbReference type="SAM" id="MobiDB-lite"/>
    </source>
</evidence>
<feature type="region of interest" description="Disordered" evidence="3">
    <location>
        <begin position="457"/>
        <end position="1012"/>
    </location>
</feature>
<dbReference type="Pfam" id="PF00867">
    <property type="entry name" value="XPG_I"/>
    <property type="match status" value="1"/>
</dbReference>